<proteinExistence type="predicted"/>
<protein>
    <recommendedName>
        <fullName evidence="5">DUF3618 domain-containing protein</fullName>
    </recommendedName>
</protein>
<organism evidence="3 4">
    <name type="scientific">Nocardioides simplex</name>
    <name type="common">Arthrobacter simplex</name>
    <dbReference type="NCBI Taxonomy" id="2045"/>
    <lineage>
        <taxon>Bacteria</taxon>
        <taxon>Bacillati</taxon>
        <taxon>Actinomycetota</taxon>
        <taxon>Actinomycetes</taxon>
        <taxon>Propionibacteriales</taxon>
        <taxon>Nocardioidaceae</taxon>
        <taxon>Pimelobacter</taxon>
    </lineage>
</organism>
<reference evidence="3 4" key="1">
    <citation type="submission" date="2019-09" db="EMBL/GenBank/DDBJ databases">
        <title>Pimelobacter sp. isolated from Paulinella.</title>
        <authorList>
            <person name="Jeong S.E."/>
        </authorList>
    </citation>
    <scope>NUCLEOTIDE SEQUENCE [LARGE SCALE GENOMIC DNA]</scope>
    <source>
        <strain evidence="3 4">Pch-N</strain>
    </source>
</reference>
<evidence type="ECO:0000313" key="3">
    <source>
        <dbReference type="EMBL" id="KAB2811122.1"/>
    </source>
</evidence>
<keyword evidence="2" id="KW-0812">Transmembrane</keyword>
<gene>
    <name evidence="3" type="ORF">F9L07_04140</name>
</gene>
<dbReference type="AlphaFoldDB" id="A0A7J5DYL4"/>
<dbReference type="RefSeq" id="WP_151578668.1">
    <property type="nucleotide sequence ID" value="NZ_JBIWND010000004.1"/>
</dbReference>
<name>A0A7J5DYL4_NOCSI</name>
<comment type="caution">
    <text evidence="3">The sequence shown here is derived from an EMBL/GenBank/DDBJ whole genome shotgun (WGS) entry which is preliminary data.</text>
</comment>
<evidence type="ECO:0008006" key="5">
    <source>
        <dbReference type="Google" id="ProtNLM"/>
    </source>
</evidence>
<evidence type="ECO:0000256" key="2">
    <source>
        <dbReference type="SAM" id="Phobius"/>
    </source>
</evidence>
<keyword evidence="2" id="KW-0472">Membrane</keyword>
<keyword evidence="2" id="KW-1133">Transmembrane helix</keyword>
<feature type="transmembrane region" description="Helical" evidence="2">
    <location>
        <begin position="89"/>
        <end position="106"/>
    </location>
</feature>
<evidence type="ECO:0000256" key="1">
    <source>
        <dbReference type="SAM" id="MobiDB-lite"/>
    </source>
</evidence>
<dbReference type="Proteomes" id="UP000449906">
    <property type="component" value="Unassembled WGS sequence"/>
</dbReference>
<sequence length="140" mass="15064">MHRTSTAQDLADELRDLVDAVSPSIESAAHAVVEKTPPLIEKSRTLTREKGAQLAGALADRIPDPVVDRLPDVVSDRLPSQGHGKRRKLLLLAGLGAVGAAVFVAIRRSQVPPPQHEPRATTYPRAAEPPAEPDPQDRPE</sequence>
<dbReference type="EMBL" id="WBVM01000001">
    <property type="protein sequence ID" value="KAB2811122.1"/>
    <property type="molecule type" value="Genomic_DNA"/>
</dbReference>
<evidence type="ECO:0000313" key="4">
    <source>
        <dbReference type="Proteomes" id="UP000449906"/>
    </source>
</evidence>
<feature type="compositionally biased region" description="Low complexity" evidence="1">
    <location>
        <begin position="120"/>
        <end position="129"/>
    </location>
</feature>
<accession>A0A7J5DYL4</accession>
<feature type="region of interest" description="Disordered" evidence="1">
    <location>
        <begin position="108"/>
        <end position="140"/>
    </location>
</feature>